<dbReference type="SUPFAM" id="SSF52058">
    <property type="entry name" value="L domain-like"/>
    <property type="match status" value="1"/>
</dbReference>
<dbReference type="EMBL" id="BMAO01032828">
    <property type="protein sequence ID" value="GFQ84971.1"/>
    <property type="molecule type" value="Genomic_DNA"/>
</dbReference>
<dbReference type="PANTHER" id="PTHR24367:SF318">
    <property type="entry name" value="LEUCINE-RICH GLIOMA-INACTIVATED PROTEIN 1-LIKE"/>
    <property type="match status" value="1"/>
</dbReference>
<proteinExistence type="predicted"/>
<dbReference type="PANTHER" id="PTHR24367">
    <property type="entry name" value="LEUCINE-RICH REPEAT-CONTAINING PROTEIN"/>
    <property type="match status" value="1"/>
</dbReference>
<dbReference type="Proteomes" id="UP000887116">
    <property type="component" value="Unassembled WGS sequence"/>
</dbReference>
<feature type="chain" id="PRO_5036501802" evidence="3">
    <location>
        <begin position="27"/>
        <end position="326"/>
    </location>
</feature>
<dbReference type="InterPro" id="IPR001611">
    <property type="entry name" value="Leu-rich_rpt"/>
</dbReference>
<evidence type="ECO:0000313" key="4">
    <source>
        <dbReference type="EMBL" id="GFQ84971.1"/>
    </source>
</evidence>
<dbReference type="InterPro" id="IPR051295">
    <property type="entry name" value="LGI_related"/>
</dbReference>
<keyword evidence="5" id="KW-1185">Reference proteome</keyword>
<dbReference type="Pfam" id="PF13855">
    <property type="entry name" value="LRR_8"/>
    <property type="match status" value="1"/>
</dbReference>
<keyword evidence="3" id="KW-0732">Signal</keyword>
<sequence length="326" mass="36690">MAASRNSSMWYGSIVIALLLPVASLAASIASPERCPVTNTHCRCVFKGPFYSLKCNSVREMSDFKAIVESMDVNAAILELDSLHLDFLPLNALYNSSVHTLIVSNSTFQKFYNSSEVQPSVVNLHHLSLENVTFRENAKWKHFMNLTNLQVLFVYNSTVENSINANFNRYLSKGLVSITVAESNLTSIERDSLSSFKNLTSLRVSHNNVRTFSRDVMPQTAKVDQLRLDSNKIHSLPAGVFANLTHLKLVSLSNNTISNLSEDVFGPLWRSDMHLDLRGNPLKCDNRMLWTVQSESRPKRIIGKCVHPKQHFGKNVEDLTEEDLNC</sequence>
<name>A0A8X6FNP2_TRICU</name>
<dbReference type="SMART" id="SM00369">
    <property type="entry name" value="LRR_TYP"/>
    <property type="match status" value="3"/>
</dbReference>
<gene>
    <name evidence="4" type="primary">AVEN_273352_1</name>
    <name evidence="4" type="ORF">TNCT_58941</name>
</gene>
<dbReference type="OrthoDB" id="546383at2759"/>
<evidence type="ECO:0000256" key="1">
    <source>
        <dbReference type="ARBA" id="ARBA00022614"/>
    </source>
</evidence>
<dbReference type="Gene3D" id="3.80.10.10">
    <property type="entry name" value="Ribonuclease Inhibitor"/>
    <property type="match status" value="1"/>
</dbReference>
<protein>
    <submittedName>
        <fullName evidence="4">Uncharacterized protein</fullName>
    </submittedName>
</protein>
<evidence type="ECO:0000256" key="3">
    <source>
        <dbReference type="SAM" id="SignalP"/>
    </source>
</evidence>
<accession>A0A8X6FNP2</accession>
<keyword evidence="1" id="KW-0433">Leucine-rich repeat</keyword>
<organism evidence="4 5">
    <name type="scientific">Trichonephila clavata</name>
    <name type="common">Joro spider</name>
    <name type="synonym">Nephila clavata</name>
    <dbReference type="NCBI Taxonomy" id="2740835"/>
    <lineage>
        <taxon>Eukaryota</taxon>
        <taxon>Metazoa</taxon>
        <taxon>Ecdysozoa</taxon>
        <taxon>Arthropoda</taxon>
        <taxon>Chelicerata</taxon>
        <taxon>Arachnida</taxon>
        <taxon>Araneae</taxon>
        <taxon>Araneomorphae</taxon>
        <taxon>Entelegynae</taxon>
        <taxon>Araneoidea</taxon>
        <taxon>Nephilidae</taxon>
        <taxon>Trichonephila</taxon>
    </lineage>
</organism>
<comment type="caution">
    <text evidence="4">The sequence shown here is derived from an EMBL/GenBank/DDBJ whole genome shotgun (WGS) entry which is preliminary data.</text>
</comment>
<evidence type="ECO:0000256" key="2">
    <source>
        <dbReference type="ARBA" id="ARBA00022737"/>
    </source>
</evidence>
<dbReference type="AlphaFoldDB" id="A0A8X6FNP2"/>
<evidence type="ECO:0000313" key="5">
    <source>
        <dbReference type="Proteomes" id="UP000887116"/>
    </source>
</evidence>
<feature type="signal peptide" evidence="3">
    <location>
        <begin position="1"/>
        <end position="26"/>
    </location>
</feature>
<dbReference type="InterPro" id="IPR003591">
    <property type="entry name" value="Leu-rich_rpt_typical-subtyp"/>
</dbReference>
<reference evidence="4" key="1">
    <citation type="submission" date="2020-07" db="EMBL/GenBank/DDBJ databases">
        <title>Multicomponent nature underlies the extraordinary mechanical properties of spider dragline silk.</title>
        <authorList>
            <person name="Kono N."/>
            <person name="Nakamura H."/>
            <person name="Mori M."/>
            <person name="Yoshida Y."/>
            <person name="Ohtoshi R."/>
            <person name="Malay A.D."/>
            <person name="Moran D.A.P."/>
            <person name="Tomita M."/>
            <person name="Numata K."/>
            <person name="Arakawa K."/>
        </authorList>
    </citation>
    <scope>NUCLEOTIDE SEQUENCE</scope>
</reference>
<keyword evidence="2" id="KW-0677">Repeat</keyword>
<dbReference type="InterPro" id="IPR032675">
    <property type="entry name" value="LRR_dom_sf"/>
</dbReference>